<dbReference type="RefSeq" id="WP_378113584.1">
    <property type="nucleotide sequence ID" value="NZ_JBHSNC010000055.1"/>
</dbReference>
<evidence type="ECO:0000313" key="3">
    <source>
        <dbReference type="EMBL" id="MFC5531625.1"/>
    </source>
</evidence>
<proteinExistence type="predicted"/>
<feature type="domain" description="Putative Flagellin Flp1-like" evidence="2">
    <location>
        <begin position="15"/>
        <end position="60"/>
    </location>
</feature>
<comment type="caution">
    <text evidence="3">The sequence shown here is derived from an EMBL/GenBank/DDBJ whole genome shotgun (WGS) entry which is preliminary data.</text>
</comment>
<dbReference type="EMBL" id="JBHSNC010000055">
    <property type="protein sequence ID" value="MFC5531625.1"/>
    <property type="molecule type" value="Genomic_DNA"/>
</dbReference>
<dbReference type="Proteomes" id="UP001596108">
    <property type="component" value="Unassembled WGS sequence"/>
</dbReference>
<accession>A0ABW0R5I4</accession>
<keyword evidence="1" id="KW-0472">Membrane</keyword>
<keyword evidence="1" id="KW-0812">Transmembrane</keyword>
<evidence type="ECO:0000313" key="4">
    <source>
        <dbReference type="Proteomes" id="UP001596108"/>
    </source>
</evidence>
<dbReference type="Pfam" id="PF16982">
    <property type="entry name" value="Flp1_like"/>
    <property type="match status" value="1"/>
</dbReference>
<evidence type="ECO:0000256" key="1">
    <source>
        <dbReference type="SAM" id="Phobius"/>
    </source>
</evidence>
<sequence>MKASMVLAKKAAGTLWRNDRGMGTLEIVLIIAVLIAVVLVFKSEITTFLGDLMEKVTGKSDELFD</sequence>
<keyword evidence="4" id="KW-1185">Reference proteome</keyword>
<protein>
    <submittedName>
        <fullName evidence="3">Flp1 family type IVb pilin</fullName>
    </submittedName>
</protein>
<reference evidence="4" key="1">
    <citation type="journal article" date="2019" name="Int. J. Syst. Evol. Microbiol.">
        <title>The Global Catalogue of Microorganisms (GCM) 10K type strain sequencing project: providing services to taxonomists for standard genome sequencing and annotation.</title>
        <authorList>
            <consortium name="The Broad Institute Genomics Platform"/>
            <consortium name="The Broad Institute Genome Sequencing Center for Infectious Disease"/>
            <person name="Wu L."/>
            <person name="Ma J."/>
        </authorList>
    </citation>
    <scope>NUCLEOTIDE SEQUENCE [LARGE SCALE GENOMIC DNA]</scope>
    <source>
        <strain evidence="4">CGMCC 1.18578</strain>
    </source>
</reference>
<evidence type="ECO:0000259" key="2">
    <source>
        <dbReference type="Pfam" id="PF16982"/>
    </source>
</evidence>
<organism evidence="3 4">
    <name type="scientific">Cohnella yongneupensis</name>
    <dbReference type="NCBI Taxonomy" id="425006"/>
    <lineage>
        <taxon>Bacteria</taxon>
        <taxon>Bacillati</taxon>
        <taxon>Bacillota</taxon>
        <taxon>Bacilli</taxon>
        <taxon>Bacillales</taxon>
        <taxon>Paenibacillaceae</taxon>
        <taxon>Cohnella</taxon>
    </lineage>
</organism>
<dbReference type="InterPro" id="IPR031564">
    <property type="entry name" value="Flp1-like"/>
</dbReference>
<gene>
    <name evidence="3" type="ORF">ACFPQ4_19600</name>
</gene>
<name>A0ABW0R5I4_9BACL</name>
<keyword evidence="1" id="KW-1133">Transmembrane helix</keyword>
<feature type="transmembrane region" description="Helical" evidence="1">
    <location>
        <begin position="21"/>
        <end position="41"/>
    </location>
</feature>